<evidence type="ECO:0000313" key="2">
    <source>
        <dbReference type="EMBL" id="KAF2828237.1"/>
    </source>
</evidence>
<dbReference type="OrthoDB" id="3789383at2759"/>
<accession>A0A6A7A6C7</accession>
<name>A0A6A7A6C7_9PLEO</name>
<organism evidence="2 3">
    <name type="scientific">Ophiobolus disseminans</name>
    <dbReference type="NCBI Taxonomy" id="1469910"/>
    <lineage>
        <taxon>Eukaryota</taxon>
        <taxon>Fungi</taxon>
        <taxon>Dikarya</taxon>
        <taxon>Ascomycota</taxon>
        <taxon>Pezizomycotina</taxon>
        <taxon>Dothideomycetes</taxon>
        <taxon>Pleosporomycetidae</taxon>
        <taxon>Pleosporales</taxon>
        <taxon>Pleosporineae</taxon>
        <taxon>Phaeosphaeriaceae</taxon>
        <taxon>Ophiobolus</taxon>
    </lineage>
</organism>
<protein>
    <submittedName>
        <fullName evidence="2">Uncharacterized protein</fullName>
    </submittedName>
</protein>
<sequence>MQATPENRDKRILPKEAQAAVSPSYDDPEPPSRHAEPPRGSPKSSALKPHATVTPLKSTSKISENARAVLEWTLFDGLGQVQAKDRYNEADYGKGNPITTHHGVGYYTRKYGPAWYEEQGAVRPWQLYTQKEQKVLLDQGLGKEGFPFVHPSHLPENQDDGEDSRLSGHQDVRSAGTLFGSRSTQELADIARGNAGANDTSSKGYMLVQESPSKSPEARSEDAPEWMPSPDYSLAGDNTPVHRPSSQASPSPSVPTSPTSVPEPLQPLPEELKEAVLAKHIEWLEANKVAYKMGDASQADAVEDGLTKLEEQATILNAKAFRNFKFGAGGYGTFTSRNDTLVGFGGLDILQVTLKEMRERYATDLEE</sequence>
<keyword evidence="3" id="KW-1185">Reference proteome</keyword>
<feature type="region of interest" description="Disordered" evidence="1">
    <location>
        <begin position="148"/>
        <end position="169"/>
    </location>
</feature>
<feature type="compositionally biased region" description="Low complexity" evidence="1">
    <location>
        <begin position="244"/>
        <end position="263"/>
    </location>
</feature>
<feature type="compositionally biased region" description="Basic and acidic residues" evidence="1">
    <location>
        <begin position="1"/>
        <end position="14"/>
    </location>
</feature>
<reference evidence="2" key="1">
    <citation type="journal article" date="2020" name="Stud. Mycol.">
        <title>101 Dothideomycetes genomes: a test case for predicting lifestyles and emergence of pathogens.</title>
        <authorList>
            <person name="Haridas S."/>
            <person name="Albert R."/>
            <person name="Binder M."/>
            <person name="Bloem J."/>
            <person name="Labutti K."/>
            <person name="Salamov A."/>
            <person name="Andreopoulos B."/>
            <person name="Baker S."/>
            <person name="Barry K."/>
            <person name="Bills G."/>
            <person name="Bluhm B."/>
            <person name="Cannon C."/>
            <person name="Castanera R."/>
            <person name="Culley D."/>
            <person name="Daum C."/>
            <person name="Ezra D."/>
            <person name="Gonzalez J."/>
            <person name="Henrissat B."/>
            <person name="Kuo A."/>
            <person name="Liang C."/>
            <person name="Lipzen A."/>
            <person name="Lutzoni F."/>
            <person name="Magnuson J."/>
            <person name="Mondo S."/>
            <person name="Nolan M."/>
            <person name="Ohm R."/>
            <person name="Pangilinan J."/>
            <person name="Park H.-J."/>
            <person name="Ramirez L."/>
            <person name="Alfaro M."/>
            <person name="Sun H."/>
            <person name="Tritt A."/>
            <person name="Yoshinaga Y."/>
            <person name="Zwiers L.-H."/>
            <person name="Turgeon B."/>
            <person name="Goodwin S."/>
            <person name="Spatafora J."/>
            <person name="Crous P."/>
            <person name="Grigoriev I."/>
        </authorList>
    </citation>
    <scope>NUCLEOTIDE SEQUENCE</scope>
    <source>
        <strain evidence="2">CBS 113818</strain>
    </source>
</reference>
<gene>
    <name evidence="2" type="ORF">CC86DRAFT_405234</name>
</gene>
<evidence type="ECO:0000256" key="1">
    <source>
        <dbReference type="SAM" id="MobiDB-lite"/>
    </source>
</evidence>
<dbReference type="EMBL" id="MU006223">
    <property type="protein sequence ID" value="KAF2828237.1"/>
    <property type="molecule type" value="Genomic_DNA"/>
</dbReference>
<evidence type="ECO:0000313" key="3">
    <source>
        <dbReference type="Proteomes" id="UP000799424"/>
    </source>
</evidence>
<dbReference type="Proteomes" id="UP000799424">
    <property type="component" value="Unassembled WGS sequence"/>
</dbReference>
<feature type="region of interest" description="Disordered" evidence="1">
    <location>
        <begin position="192"/>
        <end position="266"/>
    </location>
</feature>
<proteinExistence type="predicted"/>
<dbReference type="AlphaFoldDB" id="A0A6A7A6C7"/>
<feature type="region of interest" description="Disordered" evidence="1">
    <location>
        <begin position="1"/>
        <end position="60"/>
    </location>
</feature>